<name>A0A1U8Q3S5_NELNU</name>
<dbReference type="AlphaFoldDB" id="A0A1U8Q3S5"/>
<keyword evidence="3" id="KW-1185">Reference proteome</keyword>
<dbReference type="Gene3D" id="3.40.50.1820">
    <property type="entry name" value="alpha/beta hydrolase"/>
    <property type="match status" value="1"/>
</dbReference>
<keyword evidence="2" id="KW-0325">Glycoprotein</keyword>
<dbReference type="InterPro" id="IPR029058">
    <property type="entry name" value="AB_hydrolase_fold"/>
</dbReference>
<dbReference type="OrthoDB" id="443318at2759"/>
<comment type="similarity">
    <text evidence="1">Belongs to the peptidase S10 family.</text>
</comment>
<dbReference type="InterPro" id="IPR033124">
    <property type="entry name" value="Ser_caboxypep_his_AS"/>
</dbReference>
<sequence>MALRILSIVISIIYFFFLTKSFGELVTILPGQPTHVSFKQYSGYIVTDAAHGRALFYYFVEADSAHPLSRPLTVWLSGGPGCSSLGEGAFTENGPFQSKDSGHLAKNIYSWNLESNMLYVESPIGVGFSYSNTSLDYISWNDTTTAEDNLKFLLNWLEKFPKYKHSDLYLAGDSYAGHYVPQLASLLLEYNRKPDIRPIKLKGVALGSPLLNLDISMESADDLWSHGAISDETLMLEKTICKIPTYYKELFVYKNLSKECIDVFDRINGEIGDDLDRNDLLSFKCLPSSRAEQFRARATNPMAKGTSAADPCLSDRVLAYLNRPKVQKALHAIPVNWSFCSGPLQYQMDNVDINIIPVVSDLLKSNISIMLYNGDQDAKVSLSQTRIIANTIAKSLKLVPLTSYGPWYDNKQVGGWAQSFGKLRYGKNVTYLTFATVRGGSHGAPYTSPSQALTLFRAFLSASSLPTPKVA</sequence>
<evidence type="ECO:0000256" key="1">
    <source>
        <dbReference type="ARBA" id="ARBA00009431"/>
    </source>
</evidence>
<dbReference type="Pfam" id="PF00450">
    <property type="entry name" value="Peptidase_S10"/>
    <property type="match status" value="1"/>
</dbReference>
<dbReference type="InterPro" id="IPR001563">
    <property type="entry name" value="Peptidase_S10"/>
</dbReference>
<proteinExistence type="inferred from homology"/>
<evidence type="ECO:0000256" key="2">
    <source>
        <dbReference type="ARBA" id="ARBA00023180"/>
    </source>
</evidence>
<accession>A0A1U8Q3S5</accession>
<dbReference type="PANTHER" id="PTHR11802:SF349">
    <property type="entry name" value="SERINE CARBOXYPEPTIDASE-LIKE 46"/>
    <property type="match status" value="1"/>
</dbReference>
<dbReference type="GeneID" id="104596925"/>
<dbReference type="PROSITE" id="PS00560">
    <property type="entry name" value="CARBOXYPEPT_SER_HIS"/>
    <property type="match status" value="1"/>
</dbReference>
<dbReference type="FunFam" id="3.40.50.1820:FF:000211">
    <property type="entry name" value="Carboxypeptidase"/>
    <property type="match status" value="1"/>
</dbReference>
<dbReference type="Proteomes" id="UP000189703">
    <property type="component" value="Unplaced"/>
</dbReference>
<dbReference type="OMA" id="WDFCLGN"/>
<organism evidence="3 4">
    <name type="scientific">Nelumbo nucifera</name>
    <name type="common">Sacred lotus</name>
    <dbReference type="NCBI Taxonomy" id="4432"/>
    <lineage>
        <taxon>Eukaryota</taxon>
        <taxon>Viridiplantae</taxon>
        <taxon>Streptophyta</taxon>
        <taxon>Embryophyta</taxon>
        <taxon>Tracheophyta</taxon>
        <taxon>Spermatophyta</taxon>
        <taxon>Magnoliopsida</taxon>
        <taxon>Proteales</taxon>
        <taxon>Nelumbonaceae</taxon>
        <taxon>Nelumbo</taxon>
    </lineage>
</organism>
<dbReference type="GO" id="GO:0004185">
    <property type="term" value="F:serine-type carboxypeptidase activity"/>
    <property type="evidence" value="ECO:0000318"/>
    <property type="project" value="GO_Central"/>
</dbReference>
<dbReference type="PRINTS" id="PR00724">
    <property type="entry name" value="CRBOXYPTASEC"/>
</dbReference>
<dbReference type="eggNOG" id="KOG1282">
    <property type="taxonomic scope" value="Eukaryota"/>
</dbReference>
<protein>
    <submittedName>
        <fullName evidence="4">Serine carboxypeptidase-like 45 isoform X2</fullName>
    </submittedName>
</protein>
<evidence type="ECO:0000313" key="4">
    <source>
        <dbReference type="RefSeq" id="XP_019053473.1"/>
    </source>
</evidence>
<reference evidence="4" key="1">
    <citation type="submission" date="2025-08" db="UniProtKB">
        <authorList>
            <consortium name="RefSeq"/>
        </authorList>
    </citation>
    <scope>IDENTIFICATION</scope>
</reference>
<gene>
    <name evidence="4" type="primary">LOC104596925</name>
</gene>
<dbReference type="SUPFAM" id="SSF53474">
    <property type="entry name" value="alpha/beta-Hydrolases"/>
    <property type="match status" value="1"/>
</dbReference>
<evidence type="ECO:0000313" key="3">
    <source>
        <dbReference type="Proteomes" id="UP000189703"/>
    </source>
</evidence>
<dbReference type="GO" id="GO:0006508">
    <property type="term" value="P:proteolysis"/>
    <property type="evidence" value="ECO:0007669"/>
    <property type="project" value="InterPro"/>
</dbReference>
<dbReference type="InParanoid" id="A0A1U8Q3S5"/>
<dbReference type="RefSeq" id="XP_019053473.1">
    <property type="nucleotide sequence ID" value="XM_019197928.1"/>
</dbReference>
<dbReference type="PANTHER" id="PTHR11802">
    <property type="entry name" value="SERINE PROTEASE FAMILY S10 SERINE CARBOXYPEPTIDASE"/>
    <property type="match status" value="1"/>
</dbReference>